<dbReference type="GO" id="GO:0003824">
    <property type="term" value="F:catalytic activity"/>
    <property type="evidence" value="ECO:0007669"/>
    <property type="project" value="InterPro"/>
</dbReference>
<dbReference type="Gene3D" id="3.30.559.30">
    <property type="entry name" value="Nonribosomal peptide synthetase, condensation domain"/>
    <property type="match status" value="1"/>
</dbReference>
<dbReference type="Pfam" id="PF00668">
    <property type="entry name" value="Condensation"/>
    <property type="match status" value="1"/>
</dbReference>
<evidence type="ECO:0000313" key="3">
    <source>
        <dbReference type="Proteomes" id="UP000326912"/>
    </source>
</evidence>
<organism evidence="2 3">
    <name type="scientific">Dictyobacter vulcani</name>
    <dbReference type="NCBI Taxonomy" id="2607529"/>
    <lineage>
        <taxon>Bacteria</taxon>
        <taxon>Bacillati</taxon>
        <taxon>Chloroflexota</taxon>
        <taxon>Ktedonobacteria</taxon>
        <taxon>Ktedonobacterales</taxon>
        <taxon>Dictyobacteraceae</taxon>
        <taxon>Dictyobacter</taxon>
    </lineage>
</organism>
<reference evidence="2 3" key="1">
    <citation type="submission" date="2019-10" db="EMBL/GenBank/DDBJ databases">
        <title>Dictyobacter vulcani sp. nov., within the class Ktedonobacteria, isolated from soil of volcanic Mt. Zao.</title>
        <authorList>
            <person name="Zheng Y."/>
            <person name="Wang C.M."/>
            <person name="Sakai Y."/>
            <person name="Abe K."/>
            <person name="Yokota A."/>
            <person name="Yabe S."/>
        </authorList>
    </citation>
    <scope>NUCLEOTIDE SEQUENCE [LARGE SCALE GENOMIC DNA]</scope>
    <source>
        <strain evidence="2 3">W12</strain>
    </source>
</reference>
<dbReference type="InterPro" id="IPR023213">
    <property type="entry name" value="CAT-like_dom_sf"/>
</dbReference>
<proteinExistence type="predicted"/>
<dbReference type="Gene3D" id="3.30.559.10">
    <property type="entry name" value="Chloramphenicol acetyltransferase-like domain"/>
    <property type="match status" value="1"/>
</dbReference>
<evidence type="ECO:0000313" key="2">
    <source>
        <dbReference type="EMBL" id="GER90176.1"/>
    </source>
</evidence>
<sequence>MTMKRDEIAFSDDQEELLQLLLEQEELLFPEESTIVPRKESENVALSFAQQRLWFLDQLEPGNASYNIASALKLVGVLHVEALKQSIQEIANRHELLRTHFHVFNGEVTHSIEPAWQAPVNEQDLQHLAAAEKEAEALRLVTLEAQQPFNLLTGPLLRVTLLKLSSEEHILVLVLHHIIADGWSLGVFTHELTQLYAAFVENKPAPLPELPVQYLDYVLWQREQLQGEHLDSLLAYWHEQLKGSPGSIDLPTDHPRPPVQTFNGDAEKFAFSAELTHRIKQFCQQEDATLFMVLLAAFQALLFRYSAQDDIAVGTPIANRELPEIEGLIGLFINTLVMRTDLAGDPSFSLLVKRVREVALNAYAAQDLPFEQIVDNLQAERDPSRTPIFQVMFVLQNMPMPRMDLANLTLYPLQLENKSAKFDLTLVMIESEQGLSGVLEYNTDLYEQATIQRMLTHFQLLLENMLARPHEPIAALAMTTRAEQDLLLTQWNATWTPYPGKLLFMSFLRNR</sequence>
<dbReference type="CDD" id="cd19531">
    <property type="entry name" value="LCL_NRPS-like"/>
    <property type="match status" value="1"/>
</dbReference>
<feature type="domain" description="Condensation" evidence="1">
    <location>
        <begin position="42"/>
        <end position="488"/>
    </location>
</feature>
<comment type="caution">
    <text evidence="2">The sequence shown here is derived from an EMBL/GenBank/DDBJ whole genome shotgun (WGS) entry which is preliminary data.</text>
</comment>
<dbReference type="Proteomes" id="UP000326912">
    <property type="component" value="Unassembled WGS sequence"/>
</dbReference>
<accession>A0A5J4KYF4</accession>
<dbReference type="PANTHER" id="PTHR45398:SF1">
    <property type="entry name" value="ENZYME, PUTATIVE (JCVI)-RELATED"/>
    <property type="match status" value="1"/>
</dbReference>
<dbReference type="EMBL" id="BKZW01000002">
    <property type="protein sequence ID" value="GER90176.1"/>
    <property type="molecule type" value="Genomic_DNA"/>
</dbReference>
<evidence type="ECO:0000259" key="1">
    <source>
        <dbReference type="Pfam" id="PF00668"/>
    </source>
</evidence>
<dbReference type="AlphaFoldDB" id="A0A5J4KYF4"/>
<dbReference type="SUPFAM" id="SSF52777">
    <property type="entry name" value="CoA-dependent acyltransferases"/>
    <property type="match status" value="2"/>
</dbReference>
<dbReference type="GO" id="GO:0008610">
    <property type="term" value="P:lipid biosynthetic process"/>
    <property type="evidence" value="ECO:0007669"/>
    <property type="project" value="UniProtKB-ARBA"/>
</dbReference>
<name>A0A5J4KYF4_9CHLR</name>
<dbReference type="InterPro" id="IPR001242">
    <property type="entry name" value="Condensation_dom"/>
</dbReference>
<dbReference type="PANTHER" id="PTHR45398">
    <property type="match status" value="1"/>
</dbReference>
<keyword evidence="3" id="KW-1185">Reference proteome</keyword>
<dbReference type="FunFam" id="3.30.559.10:FF:000012">
    <property type="entry name" value="Non-ribosomal peptide synthetase"/>
    <property type="match status" value="1"/>
</dbReference>
<gene>
    <name evidence="2" type="ORF">KDW_43380</name>
</gene>
<protein>
    <recommendedName>
        <fullName evidence="1">Condensation domain-containing protein</fullName>
    </recommendedName>
</protein>